<name>A0ABS0IPT5_9GAMM</name>
<gene>
    <name evidence="1" type="ORF">I4902_01105</name>
</gene>
<evidence type="ECO:0000313" key="1">
    <source>
        <dbReference type="EMBL" id="MBG2877869.1"/>
    </source>
</evidence>
<organism evidence="1 2">
    <name type="scientific">Proteus alimentorum</name>
    <dbReference type="NCBI Taxonomy" id="1973495"/>
    <lineage>
        <taxon>Bacteria</taxon>
        <taxon>Pseudomonadati</taxon>
        <taxon>Pseudomonadota</taxon>
        <taxon>Gammaproteobacteria</taxon>
        <taxon>Enterobacterales</taxon>
        <taxon>Morganellaceae</taxon>
        <taxon>Proteus</taxon>
    </lineage>
</organism>
<dbReference type="Proteomes" id="UP000614721">
    <property type="component" value="Unassembled WGS sequence"/>
</dbReference>
<reference evidence="1 2" key="1">
    <citation type="submission" date="2020-11" db="EMBL/GenBank/DDBJ databases">
        <title>Enhanced detection system for hospital associated transmission using whole genome sequencing surveillance.</title>
        <authorList>
            <person name="Harrison L.H."/>
            <person name="Van Tyne D."/>
            <person name="Marsh J.W."/>
            <person name="Griffith M.P."/>
            <person name="Snyder D.J."/>
            <person name="Cooper V.S."/>
            <person name="Mustapha M."/>
        </authorList>
    </citation>
    <scope>NUCLEOTIDE SEQUENCE [LARGE SCALE GENOMIC DNA]</scope>
    <source>
        <strain evidence="1 2">PR00075</strain>
    </source>
</reference>
<dbReference type="EMBL" id="JADSJP010000001">
    <property type="protein sequence ID" value="MBG2877869.1"/>
    <property type="molecule type" value="Genomic_DNA"/>
</dbReference>
<proteinExistence type="predicted"/>
<sequence>MNNHENPIKLNHLFEHSKLFHAYKNILYLSGSKCYMDSALEEETTQLLERNNKNIENIIYFSLNIKNKLRQISFNNILKIINEIDNEIQKETINDELKNKLKEERDEILDMFFSEVDEIVNTIDQHNQYLSFEIKELKNKFITNKVTPFIYDKEDNINKITNEIITLEYQSEETKKELDIIRDSEDILHRKNFFDLFKNSIPQQSEINKLNIETQEKNILSSLVKLLNNLFSTLDYGFSYTKIVETRHQLTTLYLTQIKKIHQLKKEQQNTLLNLKHHYKLVDIDYFLHILIKQLEFLSEYWREITLQVLTLKNNKLLNKDIIIPIFSFLDGFSLYYEEVEKIKNIKNE</sequence>
<dbReference type="NCBIfam" id="NF033927">
    <property type="entry name" value="alph_xenorhab_B"/>
    <property type="match status" value="1"/>
</dbReference>
<dbReference type="InterPro" id="IPR047760">
    <property type="entry name" value="XaxB-like"/>
</dbReference>
<evidence type="ECO:0000313" key="2">
    <source>
        <dbReference type="Proteomes" id="UP000614721"/>
    </source>
</evidence>
<dbReference type="RefSeq" id="WP_196565850.1">
    <property type="nucleotide sequence ID" value="NZ_JADRYY010000001.1"/>
</dbReference>
<keyword evidence="2" id="KW-1185">Reference proteome</keyword>
<protein>
    <submittedName>
        <fullName evidence="1">Alpha-xenorhabdolysin family binary toxin subunit B</fullName>
    </submittedName>
</protein>
<accession>A0ABS0IPT5</accession>
<comment type="caution">
    <text evidence="1">The sequence shown here is derived from an EMBL/GenBank/DDBJ whole genome shotgun (WGS) entry which is preliminary data.</text>
</comment>